<dbReference type="NCBIfam" id="TIGR00251">
    <property type="entry name" value="DUF167 family protein"/>
    <property type="match status" value="1"/>
</dbReference>
<dbReference type="Proteomes" id="UP000441523">
    <property type="component" value="Unassembled WGS sequence"/>
</dbReference>
<dbReference type="AlphaFoldDB" id="A0A6N6MMA7"/>
<reference evidence="3 4" key="1">
    <citation type="submission" date="2019-09" db="EMBL/GenBank/DDBJ databases">
        <title>YIM 132548 draft genome.</title>
        <authorList>
            <person name="Jiang L."/>
        </authorList>
    </citation>
    <scope>NUCLEOTIDE SEQUENCE [LARGE SCALE GENOMIC DNA]</scope>
    <source>
        <strain evidence="3 4">YIM 132548</strain>
    </source>
</reference>
<dbReference type="InterPro" id="IPR003746">
    <property type="entry name" value="DUF167"/>
</dbReference>
<gene>
    <name evidence="3" type="ORF">F6X51_20755</name>
</gene>
<name>A0A6N6MMA7_9HYPH</name>
<comment type="caution">
    <text evidence="3">The sequence shown here is derived from an EMBL/GenBank/DDBJ whole genome shotgun (WGS) entry which is preliminary data.</text>
</comment>
<dbReference type="PANTHER" id="PTHR13420:SF7">
    <property type="entry name" value="UPF0235 PROTEIN C15ORF40"/>
    <property type="match status" value="1"/>
</dbReference>
<proteinExistence type="inferred from homology"/>
<evidence type="ECO:0000313" key="3">
    <source>
        <dbReference type="EMBL" id="KAB1070949.1"/>
    </source>
</evidence>
<keyword evidence="4" id="KW-1185">Reference proteome</keyword>
<dbReference type="SMART" id="SM01152">
    <property type="entry name" value="DUF167"/>
    <property type="match status" value="1"/>
</dbReference>
<dbReference type="HAMAP" id="MF_00634">
    <property type="entry name" value="UPF0235"/>
    <property type="match status" value="1"/>
</dbReference>
<evidence type="ECO:0000313" key="4">
    <source>
        <dbReference type="Proteomes" id="UP000441523"/>
    </source>
</evidence>
<comment type="similarity">
    <text evidence="1 2">Belongs to the UPF0235 family.</text>
</comment>
<dbReference type="Pfam" id="PF02594">
    <property type="entry name" value="DUF167"/>
    <property type="match status" value="1"/>
</dbReference>
<dbReference type="RefSeq" id="WP_150965587.1">
    <property type="nucleotide sequence ID" value="NZ_VZZJ01000022.1"/>
</dbReference>
<dbReference type="Gene3D" id="3.30.1200.10">
    <property type="entry name" value="YggU-like"/>
    <property type="match status" value="1"/>
</dbReference>
<evidence type="ECO:0000256" key="2">
    <source>
        <dbReference type="HAMAP-Rule" id="MF_00634"/>
    </source>
</evidence>
<dbReference type="PANTHER" id="PTHR13420">
    <property type="entry name" value="UPF0235 PROTEIN C15ORF40"/>
    <property type="match status" value="1"/>
</dbReference>
<sequence>MPSDPTPYSIDPEGLRLAVRLTPRGGRDAVEGVIAGADGRPVLALRVAAAPVDGEANAALIAFLAKALKLRKRDVAILSGETGRLKILRLSGDGAVLAGRLAAWIGAAMPGPA</sequence>
<accession>A0A6N6MMA7</accession>
<protein>
    <recommendedName>
        <fullName evidence="2">UPF0235 protein F6X51_20755</fullName>
    </recommendedName>
</protein>
<dbReference type="EMBL" id="VZZJ01000022">
    <property type="protein sequence ID" value="KAB1070949.1"/>
    <property type="molecule type" value="Genomic_DNA"/>
</dbReference>
<dbReference type="GO" id="GO:0005737">
    <property type="term" value="C:cytoplasm"/>
    <property type="evidence" value="ECO:0007669"/>
    <property type="project" value="TreeGrafter"/>
</dbReference>
<dbReference type="SUPFAM" id="SSF69786">
    <property type="entry name" value="YggU-like"/>
    <property type="match status" value="1"/>
</dbReference>
<evidence type="ECO:0000256" key="1">
    <source>
        <dbReference type="ARBA" id="ARBA00010364"/>
    </source>
</evidence>
<dbReference type="InterPro" id="IPR036591">
    <property type="entry name" value="YggU-like_sf"/>
</dbReference>
<organism evidence="3 4">
    <name type="scientific">Methylobacterium planeticum</name>
    <dbReference type="NCBI Taxonomy" id="2615211"/>
    <lineage>
        <taxon>Bacteria</taxon>
        <taxon>Pseudomonadati</taxon>
        <taxon>Pseudomonadota</taxon>
        <taxon>Alphaproteobacteria</taxon>
        <taxon>Hyphomicrobiales</taxon>
        <taxon>Methylobacteriaceae</taxon>
        <taxon>Methylobacterium</taxon>
    </lineage>
</organism>